<reference evidence="4" key="1">
    <citation type="submission" date="2019-12" db="EMBL/GenBank/DDBJ databases">
        <title>High-Quality draft genome sequences of three cyanobacteria isolated from the limestone walls of the Old Cathedral of Coimbra.</title>
        <authorList>
            <person name="Tiago I."/>
            <person name="Soares F."/>
            <person name="Portugal A."/>
        </authorList>
    </citation>
    <scope>NUCLEOTIDE SEQUENCE [LARGE SCALE GENOMIC DNA]</scope>
    <source>
        <strain evidence="4">C</strain>
    </source>
</reference>
<dbReference type="SUPFAM" id="SSF52091">
    <property type="entry name" value="SpoIIaa-like"/>
    <property type="match status" value="1"/>
</dbReference>
<dbReference type="NCBIfam" id="TIGR00377">
    <property type="entry name" value="ant_ant_sig"/>
    <property type="match status" value="1"/>
</dbReference>
<dbReference type="PANTHER" id="PTHR33495">
    <property type="entry name" value="ANTI-SIGMA FACTOR ANTAGONIST TM_1081-RELATED-RELATED"/>
    <property type="match status" value="1"/>
</dbReference>
<protein>
    <recommendedName>
        <fullName evidence="2">Anti-sigma factor antagonist</fullName>
    </recommendedName>
</protein>
<dbReference type="PANTHER" id="PTHR33495:SF2">
    <property type="entry name" value="ANTI-SIGMA FACTOR ANTAGONIST TM_1081-RELATED"/>
    <property type="match status" value="1"/>
</dbReference>
<dbReference type="AlphaFoldDB" id="A0A8K2A2N7"/>
<comment type="similarity">
    <text evidence="1 2">Belongs to the anti-sigma-factor antagonist family.</text>
</comment>
<dbReference type="PROSITE" id="PS50801">
    <property type="entry name" value="STAS"/>
    <property type="match status" value="1"/>
</dbReference>
<sequence length="110" mass="12261">MSSPKVSTIAIEGVLDGTKADQVRQTLNAAINEGADILLFNCEQLTFMDSSGLGLLVHALKMVRAAKRKMMLCSLNKQVSTLFQLTEMYQVFQVYEDLADFEEQVLNRDA</sequence>
<gene>
    <name evidence="4" type="ORF">GS597_19870</name>
</gene>
<dbReference type="Pfam" id="PF01740">
    <property type="entry name" value="STAS"/>
    <property type="match status" value="1"/>
</dbReference>
<evidence type="ECO:0000313" key="4">
    <source>
        <dbReference type="EMBL" id="NCJ08723.1"/>
    </source>
</evidence>
<dbReference type="GO" id="GO:0043856">
    <property type="term" value="F:anti-sigma factor antagonist activity"/>
    <property type="evidence" value="ECO:0007669"/>
    <property type="project" value="InterPro"/>
</dbReference>
<comment type="caution">
    <text evidence="4">The sequence shown here is derived from an EMBL/GenBank/DDBJ whole genome shotgun (WGS) entry which is preliminary data.</text>
</comment>
<dbReference type="CDD" id="cd07043">
    <property type="entry name" value="STAS_anti-anti-sigma_factors"/>
    <property type="match status" value="1"/>
</dbReference>
<dbReference type="InterPro" id="IPR003658">
    <property type="entry name" value="Anti-sigma_ant"/>
</dbReference>
<dbReference type="Gene3D" id="3.30.750.24">
    <property type="entry name" value="STAS domain"/>
    <property type="match status" value="1"/>
</dbReference>
<proteinExistence type="inferred from homology"/>
<accession>A0A8K2A2N7</accession>
<feature type="domain" description="STAS" evidence="3">
    <location>
        <begin position="1"/>
        <end position="105"/>
    </location>
</feature>
<dbReference type="RefSeq" id="WP_161827193.1">
    <property type="nucleotide sequence ID" value="NZ_WVIC01000069.1"/>
</dbReference>
<evidence type="ECO:0000256" key="1">
    <source>
        <dbReference type="ARBA" id="ARBA00009013"/>
    </source>
</evidence>
<dbReference type="EMBL" id="WVIC01000069">
    <property type="protein sequence ID" value="NCJ08723.1"/>
    <property type="molecule type" value="Genomic_DNA"/>
</dbReference>
<name>A0A8K2A2N7_9CYAN</name>
<dbReference type="InterPro" id="IPR002645">
    <property type="entry name" value="STAS_dom"/>
</dbReference>
<evidence type="ECO:0000256" key="2">
    <source>
        <dbReference type="RuleBase" id="RU003749"/>
    </source>
</evidence>
<organism evidence="4 5">
    <name type="scientific">Petrachloros mirabilis ULC683</name>
    <dbReference type="NCBI Taxonomy" id="2781853"/>
    <lineage>
        <taxon>Bacteria</taxon>
        <taxon>Bacillati</taxon>
        <taxon>Cyanobacteriota</taxon>
        <taxon>Cyanophyceae</taxon>
        <taxon>Synechococcales</taxon>
        <taxon>Petrachlorosaceae</taxon>
        <taxon>Petrachloros</taxon>
        <taxon>Petrachloros mirabilis</taxon>
    </lineage>
</organism>
<dbReference type="Proteomes" id="UP000607397">
    <property type="component" value="Unassembled WGS sequence"/>
</dbReference>
<dbReference type="InterPro" id="IPR036513">
    <property type="entry name" value="STAS_dom_sf"/>
</dbReference>
<evidence type="ECO:0000259" key="3">
    <source>
        <dbReference type="PROSITE" id="PS50801"/>
    </source>
</evidence>
<evidence type="ECO:0000313" key="5">
    <source>
        <dbReference type="Proteomes" id="UP000607397"/>
    </source>
</evidence>
<keyword evidence="5" id="KW-1185">Reference proteome</keyword>